<dbReference type="RefSeq" id="WP_205119752.1">
    <property type="nucleotide sequence ID" value="NZ_JAFBCM010000001.1"/>
</dbReference>
<evidence type="ECO:0008006" key="4">
    <source>
        <dbReference type="Google" id="ProtNLM"/>
    </source>
</evidence>
<feature type="signal peptide" evidence="1">
    <location>
        <begin position="1"/>
        <end position="27"/>
    </location>
</feature>
<evidence type="ECO:0000256" key="1">
    <source>
        <dbReference type="SAM" id="SignalP"/>
    </source>
</evidence>
<evidence type="ECO:0000313" key="2">
    <source>
        <dbReference type="EMBL" id="MFC3763170.1"/>
    </source>
</evidence>
<sequence>MGLGRRGIAVFVAAVAALGLGSGSASAASVQWATDPFPEVCASPVDPACDAGAGDGYIKWGNRTAGIKGYVWDFDEDPADYTKVYFDAFAGSTKVDSDFRTANGQYRPFGEFPIGDPNLVGGIDRVRIQVCSHFPLWPYKECSAPVNVLRN</sequence>
<reference evidence="3" key="1">
    <citation type="journal article" date="2019" name="Int. J. Syst. Evol. Microbiol.">
        <title>The Global Catalogue of Microorganisms (GCM) 10K type strain sequencing project: providing services to taxonomists for standard genome sequencing and annotation.</title>
        <authorList>
            <consortium name="The Broad Institute Genomics Platform"/>
            <consortium name="The Broad Institute Genome Sequencing Center for Infectious Disease"/>
            <person name="Wu L."/>
            <person name="Ma J."/>
        </authorList>
    </citation>
    <scope>NUCLEOTIDE SEQUENCE [LARGE SCALE GENOMIC DNA]</scope>
    <source>
        <strain evidence="3">CGMCC 4.7241</strain>
    </source>
</reference>
<accession>A0ABV7YHL1</accession>
<gene>
    <name evidence="2" type="ORF">ACFOUW_20175</name>
</gene>
<proteinExistence type="predicted"/>
<keyword evidence="3" id="KW-1185">Reference proteome</keyword>
<evidence type="ECO:0000313" key="3">
    <source>
        <dbReference type="Proteomes" id="UP001595699"/>
    </source>
</evidence>
<name>A0ABV7YHL1_9ACTN</name>
<protein>
    <recommendedName>
        <fullName evidence="4">Secreted protein</fullName>
    </recommendedName>
</protein>
<dbReference type="EMBL" id="JBHRZH010000017">
    <property type="protein sequence ID" value="MFC3763170.1"/>
    <property type="molecule type" value="Genomic_DNA"/>
</dbReference>
<dbReference type="Proteomes" id="UP001595699">
    <property type="component" value="Unassembled WGS sequence"/>
</dbReference>
<feature type="chain" id="PRO_5046595176" description="Secreted protein" evidence="1">
    <location>
        <begin position="28"/>
        <end position="151"/>
    </location>
</feature>
<organism evidence="2 3">
    <name type="scientific">Tenggerimyces flavus</name>
    <dbReference type="NCBI Taxonomy" id="1708749"/>
    <lineage>
        <taxon>Bacteria</taxon>
        <taxon>Bacillati</taxon>
        <taxon>Actinomycetota</taxon>
        <taxon>Actinomycetes</taxon>
        <taxon>Propionibacteriales</taxon>
        <taxon>Nocardioidaceae</taxon>
        <taxon>Tenggerimyces</taxon>
    </lineage>
</organism>
<comment type="caution">
    <text evidence="2">The sequence shown here is derived from an EMBL/GenBank/DDBJ whole genome shotgun (WGS) entry which is preliminary data.</text>
</comment>
<keyword evidence="1" id="KW-0732">Signal</keyword>